<proteinExistence type="predicted"/>
<dbReference type="PROSITE" id="PS50090">
    <property type="entry name" value="MYB_LIKE"/>
    <property type="match status" value="1"/>
</dbReference>
<feature type="region of interest" description="Disordered" evidence="1">
    <location>
        <begin position="1"/>
        <end position="37"/>
    </location>
</feature>
<reference evidence="4" key="2">
    <citation type="submission" date="2025-08" db="UniProtKB">
        <authorList>
            <consortium name="RefSeq"/>
        </authorList>
    </citation>
    <scope>IDENTIFICATION</scope>
    <source>
        <tissue evidence="4">Leaf</tissue>
    </source>
</reference>
<name>A0ABM0W7T0_CAMSA</name>
<evidence type="ECO:0000313" key="3">
    <source>
        <dbReference type="Proteomes" id="UP000694864"/>
    </source>
</evidence>
<dbReference type="GeneID" id="104747051"/>
<evidence type="ECO:0000313" key="4">
    <source>
        <dbReference type="RefSeq" id="XP_010466922.1"/>
    </source>
</evidence>
<evidence type="ECO:0000256" key="1">
    <source>
        <dbReference type="SAM" id="MobiDB-lite"/>
    </source>
</evidence>
<keyword evidence="3" id="KW-1185">Reference proteome</keyword>
<gene>
    <name evidence="4" type="primary">LOC104747051</name>
</gene>
<dbReference type="InterPro" id="IPR044823">
    <property type="entry name" value="ASIL1/2-like"/>
</dbReference>
<feature type="region of interest" description="Disordered" evidence="1">
    <location>
        <begin position="143"/>
        <end position="194"/>
    </location>
</feature>
<sequence>MATPSPTSSPPSDSNPNSAATPPHQQPTDPSSPPPSHMTVVALAATTSSVARKTQPVLWTHDETLLLIESFKEKWYAIGRGPLKSTHWEEIAVAVSARSGVDRSSTQCRHKIEKLRKRFRSERQSMGPISIWPFYNQMEEMDSNPAPISARPLTRLPPNSNSHYQDDEEEDQEEEEDNYEKEEEDERQSKSRSINYILRRPGTVNRFAGVGGGLLSWGQRERSTKRKRNNDGGDGGERRRKGARAVAAEIRAFAERVMVMEKKKMEFAKETVRLRKEMEIKRINLIKTSQAQLLQFLNSSFDSSSF</sequence>
<dbReference type="RefSeq" id="XP_010466922.1">
    <property type="nucleotide sequence ID" value="XM_010468620.2"/>
</dbReference>
<dbReference type="PANTHER" id="PTHR31307:SF3">
    <property type="entry name" value="HOMEODOMAIN-LIKE SUPERFAMILY PROTEIN"/>
    <property type="match status" value="1"/>
</dbReference>
<dbReference type="Gene3D" id="1.10.10.60">
    <property type="entry name" value="Homeodomain-like"/>
    <property type="match status" value="1"/>
</dbReference>
<feature type="region of interest" description="Disordered" evidence="1">
    <location>
        <begin position="218"/>
        <end position="243"/>
    </location>
</feature>
<reference evidence="3" key="1">
    <citation type="journal article" date="2014" name="Nat. Commun.">
        <title>The emerging biofuel crop Camelina sativa retains a highly undifferentiated hexaploid genome structure.</title>
        <authorList>
            <person name="Kagale S."/>
            <person name="Koh C."/>
            <person name="Nixon J."/>
            <person name="Bollina V."/>
            <person name="Clarke W.E."/>
            <person name="Tuteja R."/>
            <person name="Spillane C."/>
            <person name="Robinson S.J."/>
            <person name="Links M.G."/>
            <person name="Clarke C."/>
            <person name="Higgins E.E."/>
            <person name="Huebert T."/>
            <person name="Sharpe A.G."/>
            <person name="Parkin I.A."/>
        </authorList>
    </citation>
    <scope>NUCLEOTIDE SEQUENCE [LARGE SCALE GENOMIC DNA]</scope>
    <source>
        <strain evidence="3">cv. DH55</strain>
    </source>
</reference>
<dbReference type="Pfam" id="PF13837">
    <property type="entry name" value="Myb_DNA-bind_4"/>
    <property type="match status" value="1"/>
</dbReference>
<protein>
    <submittedName>
        <fullName evidence="4">Trihelix transcription factor ASIL1-like</fullName>
    </submittedName>
</protein>
<dbReference type="Proteomes" id="UP000694864">
    <property type="component" value="Chromosome 15"/>
</dbReference>
<organism evidence="3 4">
    <name type="scientific">Camelina sativa</name>
    <name type="common">False flax</name>
    <name type="synonym">Myagrum sativum</name>
    <dbReference type="NCBI Taxonomy" id="90675"/>
    <lineage>
        <taxon>Eukaryota</taxon>
        <taxon>Viridiplantae</taxon>
        <taxon>Streptophyta</taxon>
        <taxon>Embryophyta</taxon>
        <taxon>Tracheophyta</taxon>
        <taxon>Spermatophyta</taxon>
        <taxon>Magnoliopsida</taxon>
        <taxon>eudicotyledons</taxon>
        <taxon>Gunneridae</taxon>
        <taxon>Pentapetalae</taxon>
        <taxon>rosids</taxon>
        <taxon>malvids</taxon>
        <taxon>Brassicales</taxon>
        <taxon>Brassicaceae</taxon>
        <taxon>Camelineae</taxon>
        <taxon>Camelina</taxon>
    </lineage>
</organism>
<feature type="compositionally biased region" description="Low complexity" evidence="1">
    <location>
        <begin position="1"/>
        <end position="29"/>
    </location>
</feature>
<dbReference type="InterPro" id="IPR044822">
    <property type="entry name" value="Myb_DNA-bind_4"/>
</dbReference>
<accession>A0ABM0W7T0</accession>
<feature type="domain" description="Myb-like" evidence="2">
    <location>
        <begin position="59"/>
        <end position="116"/>
    </location>
</feature>
<dbReference type="InterPro" id="IPR001005">
    <property type="entry name" value="SANT/Myb"/>
</dbReference>
<feature type="compositionally biased region" description="Acidic residues" evidence="1">
    <location>
        <begin position="166"/>
        <end position="186"/>
    </location>
</feature>
<dbReference type="PANTHER" id="PTHR31307">
    <property type="entry name" value="TRIHELIX TRANSCRIPTION FACTOR ASIL2"/>
    <property type="match status" value="1"/>
</dbReference>
<evidence type="ECO:0000259" key="2">
    <source>
        <dbReference type="PROSITE" id="PS50090"/>
    </source>
</evidence>